<dbReference type="KEGG" id="nmv:NITMOv2_1631"/>
<evidence type="ECO:0000313" key="3">
    <source>
        <dbReference type="EMBL" id="ALA58055.1"/>
    </source>
</evidence>
<keyword evidence="2" id="KW-0732">Signal</keyword>
<dbReference type="SUPFAM" id="SSF56954">
    <property type="entry name" value="Outer membrane efflux proteins (OEP)"/>
    <property type="match status" value="1"/>
</dbReference>
<dbReference type="PANTHER" id="PTHR30203">
    <property type="entry name" value="OUTER MEMBRANE CATION EFFLUX PROTEIN"/>
    <property type="match status" value="1"/>
</dbReference>
<comment type="similarity">
    <text evidence="1">Belongs to the outer membrane factor (OMF) (TC 1.B.17) family.</text>
</comment>
<dbReference type="EMBL" id="CP011801">
    <property type="protein sequence ID" value="ALA58055.1"/>
    <property type="molecule type" value="Genomic_DNA"/>
</dbReference>
<dbReference type="RefSeq" id="WP_053379269.1">
    <property type="nucleotide sequence ID" value="NZ_CP011801.1"/>
</dbReference>
<dbReference type="STRING" id="42253.NITMOv2_1631"/>
<dbReference type="PANTHER" id="PTHR30203:SF24">
    <property type="entry name" value="BLR4935 PROTEIN"/>
    <property type="match status" value="1"/>
</dbReference>
<sequence length="421" mass="47466">MKWIAQLSCVTTVTASVVFASVTFAEDQLALKTLDLSGVIAEALARNPEIQAARQQWEAASKRVTQARSLDDPNLSVQWWNAPESFNLGRAQNTIIGLAQKFPFPGKLALKEEIATRSAEMTEQALRARERDLTARVKQAYYDLFFAHKAIQIHHEQVDLLKQFLEIATAKFRTGKGTQVDVLKAQVELSTLYQRLPVLEQQRDTAQAKLNTLLDRDPRFPLGSPQGPHEGRFDKDLEELYQIATTARPELKAAELAVRRNEQSRALARRQYYPDFNVAVQRFQNFQANDGFGAVVSVNVPFAFWTKPRYDAAVHEAAAGIAAARADLHTLENLTRFQIRDLVARVRASWEVAVLYRTTVVPQAEQSVEAARAGYRTGRTSFLDLIEADRALRDFQLAYWRALVDRESRLAEVVQVVGTEL</sequence>
<proteinExistence type="inferred from homology"/>
<feature type="chain" id="PRO_5005476687" evidence="2">
    <location>
        <begin position="21"/>
        <end position="421"/>
    </location>
</feature>
<protein>
    <submittedName>
        <fullName evidence="3">Putative heavy metal efflux pump protein CzcC</fullName>
    </submittedName>
</protein>
<dbReference type="PATRIC" id="fig|42253.5.peg.1604"/>
<dbReference type="InterPro" id="IPR010131">
    <property type="entry name" value="MdtP/NodT-like"/>
</dbReference>
<dbReference type="InterPro" id="IPR003423">
    <property type="entry name" value="OMP_efflux"/>
</dbReference>
<evidence type="ECO:0000313" key="4">
    <source>
        <dbReference type="Proteomes" id="UP000069205"/>
    </source>
</evidence>
<dbReference type="Pfam" id="PF02321">
    <property type="entry name" value="OEP"/>
    <property type="match status" value="2"/>
</dbReference>
<dbReference type="OrthoDB" id="9769048at2"/>
<feature type="signal peptide" evidence="2">
    <location>
        <begin position="1"/>
        <end position="20"/>
    </location>
</feature>
<gene>
    <name evidence="3" type="ORF">NITMOv2_1631</name>
</gene>
<keyword evidence="4" id="KW-1185">Reference proteome</keyword>
<dbReference type="AlphaFoldDB" id="A0A0K2GAT3"/>
<dbReference type="Gene3D" id="1.20.1600.10">
    <property type="entry name" value="Outer membrane efflux proteins (OEP)"/>
    <property type="match status" value="1"/>
</dbReference>
<dbReference type="Proteomes" id="UP000069205">
    <property type="component" value="Chromosome"/>
</dbReference>
<name>A0A0K2GAT3_NITMO</name>
<evidence type="ECO:0000256" key="1">
    <source>
        <dbReference type="ARBA" id="ARBA00007613"/>
    </source>
</evidence>
<reference evidence="3 4" key="1">
    <citation type="journal article" date="2015" name="Proc. Natl. Acad. Sci. U.S.A.">
        <title>Expanded metabolic versatility of ubiquitous nitrite-oxidizing bacteria from the genus Nitrospira.</title>
        <authorList>
            <person name="Koch H."/>
            <person name="Lucker S."/>
            <person name="Albertsen M."/>
            <person name="Kitzinger K."/>
            <person name="Herbold C."/>
            <person name="Spieck E."/>
            <person name="Nielsen P.H."/>
            <person name="Wagner M."/>
            <person name="Daims H."/>
        </authorList>
    </citation>
    <scope>NUCLEOTIDE SEQUENCE [LARGE SCALE GENOMIC DNA]</scope>
    <source>
        <strain evidence="3 4">NSP M-1</strain>
    </source>
</reference>
<evidence type="ECO:0000256" key="2">
    <source>
        <dbReference type="SAM" id="SignalP"/>
    </source>
</evidence>
<dbReference type="GO" id="GO:0015562">
    <property type="term" value="F:efflux transmembrane transporter activity"/>
    <property type="evidence" value="ECO:0007669"/>
    <property type="project" value="InterPro"/>
</dbReference>
<organism evidence="3 4">
    <name type="scientific">Nitrospira moscoviensis</name>
    <dbReference type="NCBI Taxonomy" id="42253"/>
    <lineage>
        <taxon>Bacteria</taxon>
        <taxon>Pseudomonadati</taxon>
        <taxon>Nitrospirota</taxon>
        <taxon>Nitrospiria</taxon>
        <taxon>Nitrospirales</taxon>
        <taxon>Nitrospiraceae</taxon>
        <taxon>Nitrospira</taxon>
    </lineage>
</organism>
<accession>A0A0K2GAT3</accession>